<dbReference type="EMBL" id="OV170229">
    <property type="protein sequence ID" value="CAH0730985.1"/>
    <property type="molecule type" value="Genomic_DNA"/>
</dbReference>
<dbReference type="InterPro" id="IPR032135">
    <property type="entry name" value="DUF4817"/>
</dbReference>
<name>A0A8J9VPM5_9NEOP</name>
<dbReference type="Pfam" id="PF16087">
    <property type="entry name" value="DUF4817"/>
    <property type="match status" value="1"/>
</dbReference>
<dbReference type="OrthoDB" id="6930172at2759"/>
<gene>
    <name evidence="3" type="ORF">BINO364_LOCUS15902</name>
</gene>
<proteinExistence type="predicted"/>
<evidence type="ECO:0000259" key="2">
    <source>
        <dbReference type="Pfam" id="PF16087"/>
    </source>
</evidence>
<evidence type="ECO:0000313" key="3">
    <source>
        <dbReference type="EMBL" id="CAH0730985.1"/>
    </source>
</evidence>
<keyword evidence="4" id="KW-1185">Reference proteome</keyword>
<protein>
    <recommendedName>
        <fullName evidence="2">DUF4817 domain-containing protein</fullName>
    </recommendedName>
</protein>
<dbReference type="Proteomes" id="UP000838878">
    <property type="component" value="Chromosome 9"/>
</dbReference>
<evidence type="ECO:0000313" key="4">
    <source>
        <dbReference type="Proteomes" id="UP000838878"/>
    </source>
</evidence>
<organism evidence="3 4">
    <name type="scientific">Brenthis ino</name>
    <name type="common">lesser marbled fritillary</name>
    <dbReference type="NCBI Taxonomy" id="405034"/>
    <lineage>
        <taxon>Eukaryota</taxon>
        <taxon>Metazoa</taxon>
        <taxon>Ecdysozoa</taxon>
        <taxon>Arthropoda</taxon>
        <taxon>Hexapoda</taxon>
        <taxon>Insecta</taxon>
        <taxon>Pterygota</taxon>
        <taxon>Neoptera</taxon>
        <taxon>Endopterygota</taxon>
        <taxon>Lepidoptera</taxon>
        <taxon>Glossata</taxon>
        <taxon>Ditrysia</taxon>
        <taxon>Papilionoidea</taxon>
        <taxon>Nymphalidae</taxon>
        <taxon>Heliconiinae</taxon>
        <taxon>Argynnini</taxon>
        <taxon>Brenthis</taxon>
    </lineage>
</organism>
<dbReference type="AlphaFoldDB" id="A0A8J9VPM5"/>
<feature type="non-terminal residue" evidence="3">
    <location>
        <position position="432"/>
    </location>
</feature>
<feature type="domain" description="DUF4817" evidence="2">
    <location>
        <begin position="6"/>
        <end position="50"/>
    </location>
</feature>
<feature type="region of interest" description="Disordered" evidence="1">
    <location>
        <begin position="107"/>
        <end position="150"/>
    </location>
</feature>
<sequence>MPTRYTSQEYANMHLIYGECRCNASAAARLYRERYPNLERYPDHRVFVNLHHSLTEGGYFPNQIHAGGRPCFSYEEEVLEEVADDPKMLFSTTVIKRLAMMATPSTSANATNATGLPPPTRAKKPFPRPRPHFKNKEFPTPAKPSTTSTPLTNDPLWLDSFVREGDHGLTVSEGIKEAPADVVGYVELIEKEYDALASCERGLRKNHISKIIKKSISGLSDILEMFKQKYEINDETRASGTQLGSRDITLPRIAGVLPSVAVRMFHMRAVKETVPYHSIPGVVELLEGRGAEATGSRTVKVITTSELSHAICCPFLPSLHPKKTEKAGHIHAIMLFVAIRLDDIIQKKEKNFTPLDELLNYYKAGFESAATPEASRLEVMSKVKLFYQTKIYPTDEALFVNTKCCEALETMRVEDPSHSLLMVAARTGSLPN</sequence>
<feature type="compositionally biased region" description="Basic residues" evidence="1">
    <location>
        <begin position="121"/>
        <end position="133"/>
    </location>
</feature>
<reference evidence="3" key="1">
    <citation type="submission" date="2021-12" db="EMBL/GenBank/DDBJ databases">
        <authorList>
            <person name="Martin H S."/>
        </authorList>
    </citation>
    <scope>NUCLEOTIDE SEQUENCE</scope>
</reference>
<feature type="compositionally biased region" description="Low complexity" evidence="1">
    <location>
        <begin position="139"/>
        <end position="150"/>
    </location>
</feature>
<accession>A0A8J9VPM5</accession>
<evidence type="ECO:0000256" key="1">
    <source>
        <dbReference type="SAM" id="MobiDB-lite"/>
    </source>
</evidence>